<dbReference type="Gene3D" id="3.40.710.10">
    <property type="entry name" value="DD-peptidase/beta-lactamase superfamily"/>
    <property type="match status" value="1"/>
</dbReference>
<gene>
    <name evidence="16" type="ORF">A7J05_20370</name>
</gene>
<evidence type="ECO:0000259" key="14">
    <source>
        <dbReference type="Pfam" id="PF00768"/>
    </source>
</evidence>
<feature type="compositionally biased region" description="Basic and acidic residues" evidence="13">
    <location>
        <begin position="292"/>
        <end position="309"/>
    </location>
</feature>
<keyword evidence="6" id="KW-0732">Signal</keyword>
<keyword evidence="4" id="KW-0121">Carboxypeptidase</keyword>
<evidence type="ECO:0000256" key="13">
    <source>
        <dbReference type="SAM" id="MobiDB-lite"/>
    </source>
</evidence>
<dbReference type="EC" id="3.4.16.4" evidence="3"/>
<dbReference type="PRINTS" id="PR00725">
    <property type="entry name" value="DADACBPTASE1"/>
</dbReference>
<name>A0ABM6H4M8_9ACTN</name>
<dbReference type="PANTHER" id="PTHR21581">
    <property type="entry name" value="D-ALANYL-D-ALANINE CARBOXYPEPTIDASE"/>
    <property type="match status" value="1"/>
</dbReference>
<dbReference type="Pfam" id="PF07943">
    <property type="entry name" value="PBP5_C"/>
    <property type="match status" value="1"/>
</dbReference>
<organism evidence="16 17">
    <name type="scientific">Streptomyces alfalfae</name>
    <dbReference type="NCBI Taxonomy" id="1642299"/>
    <lineage>
        <taxon>Bacteria</taxon>
        <taxon>Bacillati</taxon>
        <taxon>Actinomycetota</taxon>
        <taxon>Actinomycetes</taxon>
        <taxon>Kitasatosporales</taxon>
        <taxon>Streptomycetaceae</taxon>
        <taxon>Streptomyces</taxon>
    </lineage>
</organism>
<evidence type="ECO:0000256" key="12">
    <source>
        <dbReference type="RuleBase" id="RU004016"/>
    </source>
</evidence>
<feature type="compositionally biased region" description="Basic and acidic residues" evidence="13">
    <location>
        <begin position="152"/>
        <end position="192"/>
    </location>
</feature>
<dbReference type="InterPro" id="IPR012907">
    <property type="entry name" value="Peptidase_S11_C"/>
</dbReference>
<dbReference type="InterPro" id="IPR018044">
    <property type="entry name" value="Peptidase_S11"/>
</dbReference>
<evidence type="ECO:0000313" key="16">
    <source>
        <dbReference type="EMBL" id="APY90984.1"/>
    </source>
</evidence>
<feature type="compositionally biased region" description="Low complexity" evidence="13">
    <location>
        <begin position="349"/>
        <end position="361"/>
    </location>
</feature>
<dbReference type="PANTHER" id="PTHR21581:SF33">
    <property type="entry name" value="D-ALANYL-D-ALANINE CARBOXYPEPTIDASE DACB"/>
    <property type="match status" value="1"/>
</dbReference>
<feature type="compositionally biased region" description="Low complexity" evidence="13">
    <location>
        <begin position="141"/>
        <end position="151"/>
    </location>
</feature>
<keyword evidence="5" id="KW-0645">Protease</keyword>
<keyword evidence="7" id="KW-0378">Hydrolase</keyword>
<feature type="compositionally biased region" description="Basic and acidic residues" evidence="13">
    <location>
        <begin position="131"/>
        <end position="140"/>
    </location>
</feature>
<keyword evidence="9" id="KW-0573">Peptidoglycan synthesis</keyword>
<evidence type="ECO:0000256" key="11">
    <source>
        <dbReference type="ARBA" id="ARBA00034000"/>
    </source>
</evidence>
<feature type="region of interest" description="Disordered" evidence="13">
    <location>
        <begin position="1"/>
        <end position="408"/>
    </location>
</feature>
<keyword evidence="17" id="KW-1185">Reference proteome</keyword>
<dbReference type="Pfam" id="PF00768">
    <property type="entry name" value="Peptidase_S11"/>
    <property type="match status" value="1"/>
</dbReference>
<dbReference type="InterPro" id="IPR012338">
    <property type="entry name" value="Beta-lactam/transpept-like"/>
</dbReference>
<evidence type="ECO:0000256" key="10">
    <source>
        <dbReference type="ARBA" id="ARBA00023316"/>
    </source>
</evidence>
<feature type="domain" description="Peptidase S11 D-alanyl-D-alanine carboxypeptidase A N-terminal" evidence="14">
    <location>
        <begin position="499"/>
        <end position="692"/>
    </location>
</feature>
<keyword evidence="8" id="KW-0133">Cell shape</keyword>
<feature type="domain" description="Peptidase S11 D-Ala-D-Ala carboxypeptidase A C-terminal" evidence="15">
    <location>
        <begin position="736"/>
        <end position="820"/>
    </location>
</feature>
<proteinExistence type="inferred from homology"/>
<comment type="similarity">
    <text evidence="2 12">Belongs to the peptidase S11 family.</text>
</comment>
<accession>A0ABM6H4M8</accession>
<feature type="compositionally biased region" description="Basic and acidic residues" evidence="13">
    <location>
        <begin position="317"/>
        <end position="336"/>
    </location>
</feature>
<sequence length="833" mass="85663">MAGETPDRSKQRKSSGKPTAASVPAADERDPRLAVSRQVPAAREDRETAVFSTKAVAGREERAEDAPEPAEPSKDPETSETAESPEAASAEPAEASGSPEAAAGGEGGGDARLRDAVAAWVAGDDDAAEAPAKDGAEDAAKGGAEPAPGAKPDADEKATASAKPDARPEADAKPGAEPEADAKPAADPKPDAGAESGAPDEAADAKTPAQPDAKASEDAKAPAKDAEAPAKDATDAEEDAPKASGVDQATAVFKAPVPPRSVDQPTTMLKIGDHKDPEAPEAPEGPKAAAKASEDSKDSKDSKGPESSRADSASQSDKNDSAKGGAKAERDAERTSKFVALKPLDEPAARPAKPAAPATTPGWAKNPEADAPKAGRKPAAGPEVPAPGPAPVERTTQQPLPPRPPIDLLAELTNTPPPPETPVRTAVRRVKIWTPLVLLLVIVFAVVQAVRPLPTPTLALTAEESVSFDGGKPSMPWPSQGQAAMDVNGIGTFGTSGDQKPVPIASIAKVMTVYLILRDHPLEKGEDGPKIPVDAAAEKHYETGKADNESVVRVSEGQRITQYEALQAVMLPSANNIAKLLARWDTKSGSEDAFVAKMNETAKELGMKNTHYTDPSGLDKTTVSTAEDLVKLGRAAMKDPVFNEISRQPSYMDLNDEKQKNFFGLVPTVAIGIKTGTTTAAGGNILFAAEKKVDGETQTIIGAALGQYGKNGVANIDEVTGVVRKLIEAGQDALTSKTIVKKGDVVGQVDDGLGGTTPVVATEDVAAAGWAGLTVKLHLTEKKGDPVPHSAKAGTKVGVLSVGDGKGDAVKVPVALQKDLAEPGFGAKLQRVG</sequence>
<protein>
    <recommendedName>
        <fullName evidence="3">serine-type D-Ala-D-Ala carboxypeptidase</fullName>
        <ecNumber evidence="3">3.4.16.4</ecNumber>
    </recommendedName>
</protein>
<evidence type="ECO:0000256" key="1">
    <source>
        <dbReference type="ARBA" id="ARBA00004752"/>
    </source>
</evidence>
<reference evidence="16 17" key="1">
    <citation type="submission" date="2016-05" db="EMBL/GenBank/DDBJ databases">
        <authorList>
            <person name="Gu J."/>
        </authorList>
    </citation>
    <scope>NUCLEOTIDE SEQUENCE [LARGE SCALE GENOMIC DNA]</scope>
    <source>
        <strain evidence="16 17">ACCC40021</strain>
    </source>
</reference>
<evidence type="ECO:0000256" key="2">
    <source>
        <dbReference type="ARBA" id="ARBA00007164"/>
    </source>
</evidence>
<evidence type="ECO:0000259" key="15">
    <source>
        <dbReference type="Pfam" id="PF07943"/>
    </source>
</evidence>
<evidence type="ECO:0000256" key="8">
    <source>
        <dbReference type="ARBA" id="ARBA00022960"/>
    </source>
</evidence>
<evidence type="ECO:0000256" key="9">
    <source>
        <dbReference type="ARBA" id="ARBA00022984"/>
    </source>
</evidence>
<dbReference type="Proteomes" id="UP000187191">
    <property type="component" value="Chromosome"/>
</dbReference>
<evidence type="ECO:0000256" key="6">
    <source>
        <dbReference type="ARBA" id="ARBA00022729"/>
    </source>
</evidence>
<dbReference type="InterPro" id="IPR001967">
    <property type="entry name" value="Peptidase_S11_N"/>
</dbReference>
<dbReference type="SUPFAM" id="SSF56601">
    <property type="entry name" value="beta-lactamase/transpeptidase-like"/>
    <property type="match status" value="1"/>
</dbReference>
<dbReference type="EMBL" id="CP015588">
    <property type="protein sequence ID" value="APY90984.1"/>
    <property type="molecule type" value="Genomic_DNA"/>
</dbReference>
<comment type="catalytic activity">
    <reaction evidence="11">
        <text>Preferential cleavage: (Ac)2-L-Lys-D-Ala-|-D-Ala. Also transpeptidation of peptidyl-alanyl moieties that are N-acyl substituents of D-alanine.</text>
        <dbReference type="EC" id="3.4.16.4"/>
    </reaction>
</comment>
<keyword evidence="10" id="KW-0961">Cell wall biogenesis/degradation</keyword>
<evidence type="ECO:0000256" key="7">
    <source>
        <dbReference type="ARBA" id="ARBA00022801"/>
    </source>
</evidence>
<evidence type="ECO:0000256" key="5">
    <source>
        <dbReference type="ARBA" id="ARBA00022670"/>
    </source>
</evidence>
<evidence type="ECO:0000256" key="4">
    <source>
        <dbReference type="ARBA" id="ARBA00022645"/>
    </source>
</evidence>
<evidence type="ECO:0000256" key="3">
    <source>
        <dbReference type="ARBA" id="ARBA00012448"/>
    </source>
</evidence>
<comment type="pathway">
    <text evidence="1">Cell wall biogenesis; peptidoglycan biosynthesis.</text>
</comment>
<feature type="compositionally biased region" description="Basic and acidic residues" evidence="13">
    <location>
        <begin position="57"/>
        <end position="77"/>
    </location>
</feature>
<feature type="compositionally biased region" description="Basic and acidic residues" evidence="13">
    <location>
        <begin position="214"/>
        <end position="234"/>
    </location>
</feature>
<feature type="compositionally biased region" description="Low complexity" evidence="13">
    <location>
        <begin position="79"/>
        <end position="103"/>
    </location>
</feature>
<evidence type="ECO:0000313" key="17">
    <source>
        <dbReference type="Proteomes" id="UP000187191"/>
    </source>
</evidence>